<dbReference type="SUPFAM" id="SSF53474">
    <property type="entry name" value="alpha/beta-Hydrolases"/>
    <property type="match status" value="1"/>
</dbReference>
<dbReference type="Proteomes" id="UP000241890">
    <property type="component" value="Unassembled WGS sequence"/>
</dbReference>
<dbReference type="PANTHER" id="PTHR12277">
    <property type="entry name" value="ALPHA/BETA HYDROLASE DOMAIN-CONTAINING PROTEIN"/>
    <property type="match status" value="1"/>
</dbReference>
<evidence type="ECO:0000259" key="1">
    <source>
        <dbReference type="Pfam" id="PF12697"/>
    </source>
</evidence>
<keyword evidence="3" id="KW-1185">Reference proteome</keyword>
<dbReference type="GO" id="GO:0016020">
    <property type="term" value="C:membrane"/>
    <property type="evidence" value="ECO:0007669"/>
    <property type="project" value="TreeGrafter"/>
</dbReference>
<dbReference type="FunCoup" id="A0A2R5G9D9">
    <property type="interactions" value="151"/>
</dbReference>
<dbReference type="InterPro" id="IPR000073">
    <property type="entry name" value="AB_hydrolase_1"/>
</dbReference>
<dbReference type="InterPro" id="IPR029058">
    <property type="entry name" value="AB_hydrolase_fold"/>
</dbReference>
<dbReference type="Gene3D" id="3.40.50.1820">
    <property type="entry name" value="alpha/beta hydrolase"/>
    <property type="match status" value="1"/>
</dbReference>
<evidence type="ECO:0000313" key="3">
    <source>
        <dbReference type="Proteomes" id="UP000241890"/>
    </source>
</evidence>
<organism evidence="2 3">
    <name type="scientific">Hondaea fermentalgiana</name>
    <dbReference type="NCBI Taxonomy" id="2315210"/>
    <lineage>
        <taxon>Eukaryota</taxon>
        <taxon>Sar</taxon>
        <taxon>Stramenopiles</taxon>
        <taxon>Bigyra</taxon>
        <taxon>Labyrinthulomycetes</taxon>
        <taxon>Thraustochytrida</taxon>
        <taxon>Thraustochytriidae</taxon>
        <taxon>Hondaea</taxon>
    </lineage>
</organism>
<reference evidence="2 3" key="1">
    <citation type="submission" date="2017-12" db="EMBL/GenBank/DDBJ databases">
        <title>Sequencing, de novo assembly and annotation of complete genome of a new Thraustochytrid species, strain FCC1311.</title>
        <authorList>
            <person name="Sedici K."/>
            <person name="Godart F."/>
            <person name="Aiese Cigliano R."/>
            <person name="Sanseverino W."/>
            <person name="Barakat M."/>
            <person name="Ortet P."/>
            <person name="Marechal E."/>
            <person name="Cagnac O."/>
            <person name="Amato A."/>
        </authorList>
    </citation>
    <scope>NUCLEOTIDE SEQUENCE [LARGE SCALE GENOMIC DNA]</scope>
</reference>
<sequence>MTATTRLGVLAAATAFAVHTEKVQVETLVSAVQMTLWLMLGLLSFLIVKQNAILYIPHPDPSMSRAPDVTPLAFGDMPYEDVEIVTEDGVRIHSWLILQSAQDPAANRACNTLIYFHGNAGNVANRLPFYASLHEELKVNILAVDYRGFGSSQGEPSEPGLKEDARAVARFAADCKHIDPDRVFIFGRSLGGAVAIDLLASADCGVNVRGLVVENTFLSLAEMAMVVYPFLKPLRPFLRPPFLRNEWRSRDCIARIPCPILFISGGQDELIPPEQMRQLFRLSRRVPGTQFRLVPNGGHNDTPLHGGKEYTATIGNFFEDIISDRFVQEHHAGARRDTGASVDSILSEPDDFHHHIFS</sequence>
<dbReference type="AlphaFoldDB" id="A0A2R5G9D9"/>
<evidence type="ECO:0000313" key="2">
    <source>
        <dbReference type="EMBL" id="GBG27155.1"/>
    </source>
</evidence>
<proteinExistence type="predicted"/>
<dbReference type="EMBL" id="BEYU01000028">
    <property type="protein sequence ID" value="GBG27155.1"/>
    <property type="molecule type" value="Genomic_DNA"/>
</dbReference>
<accession>A0A2R5G9D9</accession>
<dbReference type="InParanoid" id="A0A2R5G9D9"/>
<dbReference type="Pfam" id="PF12697">
    <property type="entry name" value="Abhydrolase_6"/>
    <property type="match status" value="1"/>
</dbReference>
<dbReference type="GO" id="GO:0008474">
    <property type="term" value="F:palmitoyl-(protein) hydrolase activity"/>
    <property type="evidence" value="ECO:0007669"/>
    <property type="project" value="TreeGrafter"/>
</dbReference>
<gene>
    <name evidence="2" type="ORF">FCC1311_033782</name>
</gene>
<name>A0A2R5G9D9_9STRA</name>
<feature type="domain" description="AB hydrolase-1" evidence="1">
    <location>
        <begin position="117"/>
        <end position="248"/>
    </location>
</feature>
<dbReference type="OrthoDB" id="10249433at2759"/>
<dbReference type="PANTHER" id="PTHR12277:SF81">
    <property type="entry name" value="PROTEIN ABHD13"/>
    <property type="match status" value="1"/>
</dbReference>
<comment type="caution">
    <text evidence="2">The sequence shown here is derived from an EMBL/GenBank/DDBJ whole genome shotgun (WGS) entry which is preliminary data.</text>
</comment>
<protein>
    <submittedName>
        <fullName evidence="2">Monoacylglycerol lipase ABHD12</fullName>
    </submittedName>
</protein>